<proteinExistence type="predicted"/>
<reference evidence="1 2" key="1">
    <citation type="submission" date="2015-12" db="EMBL/GenBank/DDBJ databases">
        <title>Genome sequence of Mucilaginibacter gotjawali.</title>
        <authorList>
            <person name="Lee J.S."/>
            <person name="Lee K.C."/>
            <person name="Kim K.K."/>
            <person name="Lee B.W."/>
        </authorList>
    </citation>
    <scope>NUCLEOTIDE SEQUENCE [LARGE SCALE GENOMIC DNA]</scope>
    <source>
        <strain evidence="1 2">SA3-7</strain>
    </source>
</reference>
<gene>
    <name evidence="1" type="ORF">MgSA37_03856</name>
</gene>
<dbReference type="KEGG" id="mgot:MgSA37_03856"/>
<dbReference type="OrthoDB" id="9816185at2"/>
<name>A0A0X8X4Q1_9SPHI</name>
<dbReference type="AlphaFoldDB" id="A0A0X8X4Q1"/>
<keyword evidence="2" id="KW-1185">Reference proteome</keyword>
<accession>A0A0X8X4Q1</accession>
<dbReference type="EMBL" id="AP017313">
    <property type="protein sequence ID" value="BAU55665.1"/>
    <property type="molecule type" value="Genomic_DNA"/>
</dbReference>
<organism evidence="1 2">
    <name type="scientific">Mucilaginibacter gotjawali</name>
    <dbReference type="NCBI Taxonomy" id="1550579"/>
    <lineage>
        <taxon>Bacteria</taxon>
        <taxon>Pseudomonadati</taxon>
        <taxon>Bacteroidota</taxon>
        <taxon>Sphingobacteriia</taxon>
        <taxon>Sphingobacteriales</taxon>
        <taxon>Sphingobacteriaceae</taxon>
        <taxon>Mucilaginibacter</taxon>
    </lineage>
</organism>
<dbReference type="Gene3D" id="1.10.30.50">
    <property type="match status" value="1"/>
</dbReference>
<evidence type="ECO:0000313" key="1">
    <source>
        <dbReference type="EMBL" id="BAU55665.1"/>
    </source>
</evidence>
<dbReference type="RefSeq" id="WP_096354068.1">
    <property type="nucleotide sequence ID" value="NZ_AP017313.1"/>
</dbReference>
<dbReference type="Proteomes" id="UP000218263">
    <property type="component" value="Chromosome"/>
</dbReference>
<evidence type="ECO:0000313" key="2">
    <source>
        <dbReference type="Proteomes" id="UP000218263"/>
    </source>
</evidence>
<sequence length="318" mass="36457">MFYIDQTTPSFINARDEHYTNVRYVIKKKLLGKRFTEAHPKGLDKRIDEVTGIHSTVAAFLNDETNLKDLLIGTPDVLNQFKKRFISKKAIASIKALIRYDAFIDKSADKTFGFYNGYHLAENLGMQTCIYCNRLYTHTIITENREFIARPTFDHWFPQSSYPLLALSFYNLVPSCNVCNSSIKGASPLALKDIFHPYLRHPDTDKLLSFKFSYTLEDHLAAKSKIISGNEFTNNSIKAMKLKELYSGHLDEIRELIYLKKAYSASYINSLNSILKLTLSTDEIYRLAFGVFLDDEHLSKRPLSKLKKDVLAELGIIP</sequence>
<protein>
    <submittedName>
        <fullName evidence="1">Uncharacterized protein</fullName>
    </submittedName>
</protein>